<reference evidence="2" key="1">
    <citation type="submission" date="2014-09" db="EMBL/GenBank/DDBJ databases">
        <authorList>
            <person name="Magalhaes I.L.F."/>
            <person name="Oliveira U."/>
            <person name="Santos F.R."/>
            <person name="Vidigal T.H.D.A."/>
            <person name="Brescovit A.D."/>
            <person name="Santos A.J."/>
        </authorList>
    </citation>
    <scope>NUCLEOTIDE SEQUENCE</scope>
    <source>
        <tissue evidence="2">Shoot tissue taken approximately 20 cm above the soil surface</tissue>
    </source>
</reference>
<keyword evidence="1" id="KW-0812">Transmembrane</keyword>
<proteinExistence type="predicted"/>
<organism evidence="2">
    <name type="scientific">Arundo donax</name>
    <name type="common">Giant reed</name>
    <name type="synonym">Donax arundinaceus</name>
    <dbReference type="NCBI Taxonomy" id="35708"/>
    <lineage>
        <taxon>Eukaryota</taxon>
        <taxon>Viridiplantae</taxon>
        <taxon>Streptophyta</taxon>
        <taxon>Embryophyta</taxon>
        <taxon>Tracheophyta</taxon>
        <taxon>Spermatophyta</taxon>
        <taxon>Magnoliopsida</taxon>
        <taxon>Liliopsida</taxon>
        <taxon>Poales</taxon>
        <taxon>Poaceae</taxon>
        <taxon>PACMAD clade</taxon>
        <taxon>Arundinoideae</taxon>
        <taxon>Arundineae</taxon>
        <taxon>Arundo</taxon>
    </lineage>
</organism>
<dbReference type="AlphaFoldDB" id="A0A0A8ZYC9"/>
<sequence length="43" mass="5019">MYIALGCRSCLEPSYIMYPYWLSLLPIVFYFMTSTAMLSTGQR</sequence>
<evidence type="ECO:0000256" key="1">
    <source>
        <dbReference type="SAM" id="Phobius"/>
    </source>
</evidence>
<name>A0A0A8ZYC9_ARUDO</name>
<accession>A0A0A8ZYC9</accession>
<feature type="transmembrane region" description="Helical" evidence="1">
    <location>
        <begin position="20"/>
        <end position="38"/>
    </location>
</feature>
<dbReference type="EMBL" id="GBRH01255172">
    <property type="protein sequence ID" value="JAD42723.1"/>
    <property type="molecule type" value="Transcribed_RNA"/>
</dbReference>
<keyword evidence="1" id="KW-1133">Transmembrane helix</keyword>
<evidence type="ECO:0000313" key="2">
    <source>
        <dbReference type="EMBL" id="JAD42723.1"/>
    </source>
</evidence>
<keyword evidence="1" id="KW-0472">Membrane</keyword>
<reference evidence="2" key="2">
    <citation type="journal article" date="2015" name="Data Brief">
        <title>Shoot transcriptome of the giant reed, Arundo donax.</title>
        <authorList>
            <person name="Barrero R.A."/>
            <person name="Guerrero F.D."/>
            <person name="Moolhuijzen P."/>
            <person name="Goolsby J.A."/>
            <person name="Tidwell J."/>
            <person name="Bellgard S.E."/>
            <person name="Bellgard M.I."/>
        </authorList>
    </citation>
    <scope>NUCLEOTIDE SEQUENCE</scope>
    <source>
        <tissue evidence="2">Shoot tissue taken approximately 20 cm above the soil surface</tissue>
    </source>
</reference>
<protein>
    <submittedName>
        <fullName evidence="2">Uncharacterized protein</fullName>
    </submittedName>
</protein>